<organism evidence="3 4">
    <name type="scientific">Lentzea alba</name>
    <dbReference type="NCBI Taxonomy" id="2714351"/>
    <lineage>
        <taxon>Bacteria</taxon>
        <taxon>Bacillati</taxon>
        <taxon>Actinomycetota</taxon>
        <taxon>Actinomycetes</taxon>
        <taxon>Pseudonocardiales</taxon>
        <taxon>Pseudonocardiaceae</taxon>
        <taxon>Lentzea</taxon>
    </lineage>
</organism>
<keyword evidence="2" id="KW-0472">Membrane</keyword>
<feature type="transmembrane region" description="Helical" evidence="2">
    <location>
        <begin position="29"/>
        <end position="50"/>
    </location>
</feature>
<sequence length="480" mass="54218">MKREKSYTMQDDEIPFGVPRRRQNRLMGWSLRLIGLVLLPLSTIMFFGASRNLGQAVFPNPFLHNDPGESFLIALALFAASILGYNFSRMLRRHGRRHSVPVLRTLKSAKEEPYVLYLRPFASDAVGAMMEQGRVVFGRASTMTVEERLADAFKLFGRLIAVGQPDDRLPQPGAARLYLPMYGWQQIVSSLVKDARLILLTTGTSEGTLWELRQVVRTRKPHNVVLVVLTDEAEYGEFQKRANQIFAEEVAPPESRDHAPVFPDYPKLWNPFANRKLPLPRGFIRFNEDWSPQFVRLDPTAVQSRRSKRAVREMYKFQLDGLFEKVLAARVAEDQQVLRLDTSQRATLRQIEAFIDDLAGDEQDRNFLLRFELTSLRGLKTPTRIRSRSDTSEPADTPASITISSGGNATWRSTDVSFLTDGGTLTVDMPASTVFETIQNARSRGAADSDTFSLSINVWGSVKLTADPSNVKFHLAHRSD</sequence>
<dbReference type="Proteomes" id="UP000481360">
    <property type="component" value="Unassembled WGS sequence"/>
</dbReference>
<protein>
    <submittedName>
        <fullName evidence="3">Uncharacterized protein</fullName>
    </submittedName>
</protein>
<feature type="transmembrane region" description="Helical" evidence="2">
    <location>
        <begin position="70"/>
        <end position="88"/>
    </location>
</feature>
<reference evidence="3 4" key="1">
    <citation type="submission" date="2020-03" db="EMBL/GenBank/DDBJ databases">
        <title>Isolation and identification of active actinomycetes.</title>
        <authorList>
            <person name="Sun X."/>
        </authorList>
    </citation>
    <scope>NUCLEOTIDE SEQUENCE [LARGE SCALE GENOMIC DNA]</scope>
    <source>
        <strain evidence="3 4">NEAU-D13</strain>
    </source>
</reference>
<accession>A0A7C9RU57</accession>
<evidence type="ECO:0000313" key="4">
    <source>
        <dbReference type="Proteomes" id="UP000481360"/>
    </source>
</evidence>
<keyword evidence="2" id="KW-1133">Transmembrane helix</keyword>
<name>A0A7C9RU57_9PSEU</name>
<gene>
    <name evidence="3" type="ORF">G7043_28005</name>
</gene>
<proteinExistence type="predicted"/>
<comment type="caution">
    <text evidence="3">The sequence shown here is derived from an EMBL/GenBank/DDBJ whole genome shotgun (WGS) entry which is preliminary data.</text>
</comment>
<keyword evidence="2" id="KW-0812">Transmembrane</keyword>
<evidence type="ECO:0000256" key="1">
    <source>
        <dbReference type="SAM" id="MobiDB-lite"/>
    </source>
</evidence>
<feature type="region of interest" description="Disordered" evidence="1">
    <location>
        <begin position="384"/>
        <end position="406"/>
    </location>
</feature>
<evidence type="ECO:0000256" key="2">
    <source>
        <dbReference type="SAM" id="Phobius"/>
    </source>
</evidence>
<dbReference type="AlphaFoldDB" id="A0A7C9RU57"/>
<keyword evidence="4" id="KW-1185">Reference proteome</keyword>
<dbReference type="EMBL" id="JAAMPJ010000008">
    <property type="protein sequence ID" value="NGY62767.1"/>
    <property type="molecule type" value="Genomic_DNA"/>
</dbReference>
<evidence type="ECO:0000313" key="3">
    <source>
        <dbReference type="EMBL" id="NGY62767.1"/>
    </source>
</evidence>